<feature type="domain" description="HNH nuclease" evidence="2">
    <location>
        <begin position="337"/>
        <end position="394"/>
    </location>
</feature>
<dbReference type="Gene3D" id="1.10.30.50">
    <property type="match status" value="1"/>
</dbReference>
<feature type="region of interest" description="Disordered" evidence="1">
    <location>
        <begin position="166"/>
        <end position="185"/>
    </location>
</feature>
<dbReference type="AlphaFoldDB" id="A0ABD6P5D9"/>
<feature type="compositionally biased region" description="Basic residues" evidence="1">
    <location>
        <begin position="446"/>
        <end position="462"/>
    </location>
</feature>
<proteinExistence type="predicted"/>
<dbReference type="InterPro" id="IPR003870">
    <property type="entry name" value="DUF222"/>
</dbReference>
<dbReference type="SMART" id="SM00507">
    <property type="entry name" value="HNHc"/>
    <property type="match status" value="1"/>
</dbReference>
<protein>
    <submittedName>
        <fullName evidence="3">HNH nuclease</fullName>
    </submittedName>
</protein>
<accession>A0ABD6P5D9</accession>
<dbReference type="EMBL" id="LZIT01000032">
    <property type="protein sequence ID" value="OBG45557.1"/>
    <property type="molecule type" value="Genomic_DNA"/>
</dbReference>
<dbReference type="InterPro" id="IPR003615">
    <property type="entry name" value="HNH_nuc"/>
</dbReference>
<comment type="caution">
    <text evidence="3">The sequence shown here is derived from an EMBL/GenBank/DDBJ whole genome shotgun (WGS) entry which is preliminary data.</text>
</comment>
<dbReference type="RefSeq" id="WP_068206398.1">
    <property type="nucleotide sequence ID" value="NZ_LZIT01000032.1"/>
</dbReference>
<evidence type="ECO:0000313" key="4">
    <source>
        <dbReference type="Proteomes" id="UP000092086"/>
    </source>
</evidence>
<dbReference type="CDD" id="cd00085">
    <property type="entry name" value="HNHc"/>
    <property type="match status" value="1"/>
</dbReference>
<organism evidence="3 4">
    <name type="scientific">Mycobacterium alsense</name>
    <dbReference type="NCBI Taxonomy" id="324058"/>
    <lineage>
        <taxon>Bacteria</taxon>
        <taxon>Bacillati</taxon>
        <taxon>Actinomycetota</taxon>
        <taxon>Actinomycetes</taxon>
        <taxon>Mycobacteriales</taxon>
        <taxon>Mycobacteriaceae</taxon>
        <taxon>Mycobacterium</taxon>
    </lineage>
</organism>
<gene>
    <name evidence="3" type="ORF">A5672_08745</name>
</gene>
<dbReference type="Pfam" id="PF02720">
    <property type="entry name" value="DUF222"/>
    <property type="match status" value="1"/>
</dbReference>
<name>A0ABD6P5D9_9MYCO</name>
<dbReference type="Proteomes" id="UP000092086">
    <property type="component" value="Unassembled WGS sequence"/>
</dbReference>
<evidence type="ECO:0000313" key="3">
    <source>
        <dbReference type="EMBL" id="OBG45557.1"/>
    </source>
</evidence>
<feature type="compositionally biased region" description="Basic and acidic residues" evidence="1">
    <location>
        <begin position="463"/>
        <end position="472"/>
    </location>
</feature>
<sequence>MFEEVPDPASMDELEPDALIAAVESTYRQESVLVARRMAAVAALLGHRMEAAARAVSQHGYAAISPYEQTSAEVAAAMNLSPMAAGYLVSDAEALDTRLPRIAALLGEGRTDWRTVRLIIRRTDLIADHDLITKVDRSLAARIGNWSGWSRQRIVNAVDAAVRATDPDAARERRESAEDGRHIGITPSDNGMADIYGKVGAAAATAFDRRLSELAKQVCPNDPRTLDQRRADALAALTLGRDLACTCGQAGCTASLAEGARGGPDDAQAHPVGAQVVLNIMAHEQTVRGESERPGYLEGYGLIDADQVRDLAAAASQLVADPVTSPVAALRYQPPAALERAVRCRDLTCRFPGCSRPAFACDLDHTIPFNHRNPAAGGLTVWENLKCLCRQHHRLKTFGGWRDKQLADGTVIWTSPTGWSYRTAPAGADLFPQARRPACVVPSPGRRNRSKQRSARIARARKQNREQRPVNEARRLLEQARKREIADRKFRNHMRDMLFLFKGTPSTSPFCTWINDPREPEELPPDWTPERHDPITLPDDPPF</sequence>
<evidence type="ECO:0000259" key="2">
    <source>
        <dbReference type="SMART" id="SM00507"/>
    </source>
</evidence>
<feature type="compositionally biased region" description="Basic and acidic residues" evidence="1">
    <location>
        <begin position="166"/>
        <end position="182"/>
    </location>
</feature>
<feature type="region of interest" description="Disordered" evidence="1">
    <location>
        <begin position="442"/>
        <end position="472"/>
    </location>
</feature>
<feature type="region of interest" description="Disordered" evidence="1">
    <location>
        <begin position="515"/>
        <end position="543"/>
    </location>
</feature>
<reference evidence="3 4" key="1">
    <citation type="submission" date="2016-06" db="EMBL/GenBank/DDBJ databases">
        <authorList>
            <person name="Sutton G."/>
            <person name="Brinkac L."/>
            <person name="Sanka R."/>
            <person name="Adams M."/>
            <person name="Lau E."/>
            <person name="Sam S."/>
            <person name="Sreng N."/>
            <person name="Him V."/>
            <person name="Kerleguer A."/>
            <person name="Cheng S."/>
        </authorList>
    </citation>
    <scope>NUCLEOTIDE SEQUENCE [LARGE SCALE GENOMIC DNA]</scope>
    <source>
        <strain evidence="3 4">E2978</strain>
    </source>
</reference>
<evidence type="ECO:0000256" key="1">
    <source>
        <dbReference type="SAM" id="MobiDB-lite"/>
    </source>
</evidence>